<keyword evidence="3" id="KW-1185">Reference proteome</keyword>
<accession>A0AAV8YHJ9</accession>
<organism evidence="2 3">
    <name type="scientific">Aromia moschata</name>
    <dbReference type="NCBI Taxonomy" id="1265417"/>
    <lineage>
        <taxon>Eukaryota</taxon>
        <taxon>Metazoa</taxon>
        <taxon>Ecdysozoa</taxon>
        <taxon>Arthropoda</taxon>
        <taxon>Hexapoda</taxon>
        <taxon>Insecta</taxon>
        <taxon>Pterygota</taxon>
        <taxon>Neoptera</taxon>
        <taxon>Endopterygota</taxon>
        <taxon>Coleoptera</taxon>
        <taxon>Polyphaga</taxon>
        <taxon>Cucujiformia</taxon>
        <taxon>Chrysomeloidea</taxon>
        <taxon>Cerambycidae</taxon>
        <taxon>Cerambycinae</taxon>
        <taxon>Callichromatini</taxon>
        <taxon>Aromia</taxon>
    </lineage>
</organism>
<gene>
    <name evidence="2" type="ORF">NQ318_002363</name>
</gene>
<proteinExistence type="predicted"/>
<comment type="caution">
    <text evidence="2">The sequence shown here is derived from an EMBL/GenBank/DDBJ whole genome shotgun (WGS) entry which is preliminary data.</text>
</comment>
<protein>
    <recommendedName>
        <fullName evidence="4">Protein kinase domain-containing protein</fullName>
    </recommendedName>
</protein>
<evidence type="ECO:0000313" key="2">
    <source>
        <dbReference type="EMBL" id="KAJ8949956.1"/>
    </source>
</evidence>
<dbReference type="Proteomes" id="UP001162162">
    <property type="component" value="Unassembled WGS sequence"/>
</dbReference>
<evidence type="ECO:0000313" key="3">
    <source>
        <dbReference type="Proteomes" id="UP001162162"/>
    </source>
</evidence>
<reference evidence="2" key="1">
    <citation type="journal article" date="2023" name="Insect Mol. Biol.">
        <title>Genome sequencing provides insights into the evolution of gene families encoding plant cell wall-degrading enzymes in longhorned beetles.</title>
        <authorList>
            <person name="Shin N.R."/>
            <person name="Okamura Y."/>
            <person name="Kirsch R."/>
            <person name="Pauchet Y."/>
        </authorList>
    </citation>
    <scope>NUCLEOTIDE SEQUENCE</scope>
    <source>
        <strain evidence="2">AMC_N1</strain>
    </source>
</reference>
<name>A0AAV8YHJ9_9CUCU</name>
<evidence type="ECO:0008006" key="4">
    <source>
        <dbReference type="Google" id="ProtNLM"/>
    </source>
</evidence>
<sequence length="103" mass="11750">MSVDVLKKSSPKTKEKELENGAEPSAPITKKGILTSFKTGKQMSIPDSDIFGRCRFVTEFEKLNRIGEGTYGIIVLKTQALIKLLPLKRFEWIWKEMEYQLAV</sequence>
<dbReference type="EMBL" id="JAPWTK010000106">
    <property type="protein sequence ID" value="KAJ8949956.1"/>
    <property type="molecule type" value="Genomic_DNA"/>
</dbReference>
<dbReference type="AlphaFoldDB" id="A0AAV8YHJ9"/>
<evidence type="ECO:0000256" key="1">
    <source>
        <dbReference type="SAM" id="MobiDB-lite"/>
    </source>
</evidence>
<feature type="region of interest" description="Disordered" evidence="1">
    <location>
        <begin position="1"/>
        <end position="27"/>
    </location>
</feature>